<reference evidence="3" key="1">
    <citation type="journal article" date="2008" name="PLoS Genet.">
        <title>Genomic islands in the pathogenic filamentous fungus Aspergillus fumigatus.</title>
        <authorList>
            <person name="Fedorova N.D."/>
            <person name="Khaldi N."/>
            <person name="Joardar V.S."/>
            <person name="Maiti R."/>
            <person name="Amedeo P."/>
            <person name="Anderson M.J."/>
            <person name="Crabtree J."/>
            <person name="Silva J.C."/>
            <person name="Badger J.H."/>
            <person name="Albarraq A."/>
            <person name="Angiuoli S."/>
            <person name="Bussey H."/>
            <person name="Bowyer P."/>
            <person name="Cotty P.J."/>
            <person name="Dyer P.S."/>
            <person name="Egan A."/>
            <person name="Galens K."/>
            <person name="Fraser-Liggett C.M."/>
            <person name="Haas B.J."/>
            <person name="Inman J.M."/>
            <person name="Kent R."/>
            <person name="Lemieux S."/>
            <person name="Malavazi I."/>
            <person name="Orvis J."/>
            <person name="Roemer T."/>
            <person name="Ronning C.M."/>
            <person name="Sundaram J.P."/>
            <person name="Sutton G."/>
            <person name="Turner G."/>
            <person name="Venter J.C."/>
            <person name="White O.R."/>
            <person name="Whitty B.R."/>
            <person name="Youngman P."/>
            <person name="Wolfe K.H."/>
            <person name="Goldman G.H."/>
            <person name="Wortman J.R."/>
            <person name="Jiang B."/>
            <person name="Denning D.W."/>
            <person name="Nierman W.C."/>
        </authorList>
    </citation>
    <scope>NUCLEOTIDE SEQUENCE [LARGE SCALE GENOMIC DNA]</scope>
    <source>
        <strain evidence="3">ATCC 1020 / DSM 3700 / CBS 544.65 / FGSC A1164 / JCM 1740 / NRRL 181 / WB 181</strain>
    </source>
</reference>
<dbReference type="KEGG" id="nfi:NFIA_024110"/>
<dbReference type="GeneID" id="4590608"/>
<protein>
    <submittedName>
        <fullName evidence="2">Uncharacterized protein</fullName>
    </submittedName>
</protein>
<proteinExistence type="predicted"/>
<organism evidence="2 3">
    <name type="scientific">Neosartorya fischeri (strain ATCC 1020 / DSM 3700 / CBS 544.65 / FGSC A1164 / JCM 1740 / NRRL 181 / WB 181)</name>
    <name type="common">Aspergillus fischerianus</name>
    <dbReference type="NCBI Taxonomy" id="331117"/>
    <lineage>
        <taxon>Eukaryota</taxon>
        <taxon>Fungi</taxon>
        <taxon>Dikarya</taxon>
        <taxon>Ascomycota</taxon>
        <taxon>Pezizomycotina</taxon>
        <taxon>Eurotiomycetes</taxon>
        <taxon>Eurotiomycetidae</taxon>
        <taxon>Eurotiales</taxon>
        <taxon>Aspergillaceae</taxon>
        <taxon>Aspergillus</taxon>
        <taxon>Aspergillus subgen. Fumigati</taxon>
    </lineage>
</organism>
<dbReference type="VEuPathDB" id="FungiDB:NFIA_024110"/>
<dbReference type="Proteomes" id="UP000006702">
    <property type="component" value="Unassembled WGS sequence"/>
</dbReference>
<feature type="compositionally biased region" description="Low complexity" evidence="1">
    <location>
        <begin position="93"/>
        <end position="102"/>
    </location>
</feature>
<dbReference type="AlphaFoldDB" id="A1D5H8"/>
<feature type="compositionally biased region" description="Low complexity" evidence="1">
    <location>
        <begin position="140"/>
        <end position="149"/>
    </location>
</feature>
<dbReference type="EMBL" id="DS027689">
    <property type="protein sequence ID" value="EAW22032.1"/>
    <property type="molecule type" value="Genomic_DNA"/>
</dbReference>
<evidence type="ECO:0000256" key="1">
    <source>
        <dbReference type="SAM" id="MobiDB-lite"/>
    </source>
</evidence>
<evidence type="ECO:0000313" key="3">
    <source>
        <dbReference type="Proteomes" id="UP000006702"/>
    </source>
</evidence>
<dbReference type="RefSeq" id="XP_001263929.1">
    <property type="nucleotide sequence ID" value="XM_001263928.1"/>
</dbReference>
<sequence length="278" mass="29677">MLVREQPLLSLLDCGHPQHAATGPTAHAAYLRRHHPVHPPGDPAHSNPDPDPDPRDPEPRPPQPADGGPAGGDSRLGEPKRGGRPPSSGGPGPATEGPAAEAWGEDTAGTMDDGPWNDLDDLGAPPVPLRETECSETRMPPASSREPAGSGAGSGPGGWQHSQQPPSSIMTGGSPWLRPPSAVHTEQATAPENSEDSLFIFDIQRQQQDDTTPWLMFTEWPRYFHRRSLLGLLRAAGMPDTPQALPALQAHWGGGPPPTAPGQREEQRRHNHILTQTL</sequence>
<accession>A1D5H8</accession>
<feature type="region of interest" description="Disordered" evidence="1">
    <location>
        <begin position="14"/>
        <end position="195"/>
    </location>
</feature>
<feature type="compositionally biased region" description="Polar residues" evidence="1">
    <location>
        <begin position="160"/>
        <end position="171"/>
    </location>
</feature>
<name>A1D5H8_NEOFI</name>
<evidence type="ECO:0000313" key="2">
    <source>
        <dbReference type="EMBL" id="EAW22032.1"/>
    </source>
</evidence>
<keyword evidence="3" id="KW-1185">Reference proteome</keyword>
<gene>
    <name evidence="2" type="ORF">NFIA_024110</name>
</gene>
<dbReference type="HOGENOM" id="CLU_1001475_0_0_1"/>
<feature type="region of interest" description="Disordered" evidence="1">
    <location>
        <begin position="250"/>
        <end position="278"/>
    </location>
</feature>